<feature type="compositionally biased region" description="Basic and acidic residues" evidence="8">
    <location>
        <begin position="203"/>
        <end position="221"/>
    </location>
</feature>
<feature type="domain" description="C2H2-type" evidence="9">
    <location>
        <begin position="613"/>
        <end position="635"/>
    </location>
</feature>
<dbReference type="SMART" id="SM00355">
    <property type="entry name" value="ZnF_C2H2"/>
    <property type="match status" value="15"/>
</dbReference>
<evidence type="ECO:0000313" key="10">
    <source>
        <dbReference type="EMBL" id="CAG9811167.1"/>
    </source>
</evidence>
<dbReference type="Pfam" id="PF13912">
    <property type="entry name" value="zf-C2H2_6"/>
    <property type="match status" value="2"/>
</dbReference>
<feature type="domain" description="C2H2-type" evidence="9">
    <location>
        <begin position="644"/>
        <end position="666"/>
    </location>
</feature>
<dbReference type="Gene3D" id="3.30.160.60">
    <property type="entry name" value="Classic Zinc Finger"/>
    <property type="match status" value="8"/>
</dbReference>
<feature type="domain" description="C2H2-type" evidence="9">
    <location>
        <begin position="724"/>
        <end position="751"/>
    </location>
</feature>
<feature type="compositionally biased region" description="Polar residues" evidence="8">
    <location>
        <begin position="328"/>
        <end position="337"/>
    </location>
</feature>
<feature type="compositionally biased region" description="Basic and acidic residues" evidence="8">
    <location>
        <begin position="418"/>
        <end position="431"/>
    </location>
</feature>
<keyword evidence="3" id="KW-0677">Repeat</keyword>
<evidence type="ECO:0000259" key="9">
    <source>
        <dbReference type="PROSITE" id="PS50157"/>
    </source>
</evidence>
<reference evidence="10" key="2">
    <citation type="submission" date="2022-10" db="EMBL/GenBank/DDBJ databases">
        <authorList>
            <consortium name="ENA_rothamsted_submissions"/>
            <consortium name="culmorum"/>
            <person name="King R."/>
        </authorList>
    </citation>
    <scope>NUCLEOTIDE SEQUENCE</scope>
</reference>
<feature type="domain" description="C2H2-type" evidence="9">
    <location>
        <begin position="692"/>
        <end position="720"/>
    </location>
</feature>
<keyword evidence="4 7" id="KW-0863">Zinc-finger</keyword>
<feature type="compositionally biased region" description="Polar residues" evidence="8">
    <location>
        <begin position="187"/>
        <end position="202"/>
    </location>
</feature>
<feature type="domain" description="C2H2-type" evidence="9">
    <location>
        <begin position="955"/>
        <end position="981"/>
    </location>
</feature>
<gene>
    <name evidence="10" type="ORF">CHIRRI_LOCUS13976</name>
</gene>
<feature type="domain" description="C2H2-type" evidence="9">
    <location>
        <begin position="862"/>
        <end position="886"/>
    </location>
</feature>
<keyword evidence="11" id="KW-1185">Reference proteome</keyword>
<proteinExistence type="predicted"/>
<feature type="domain" description="C2H2-type" evidence="9">
    <location>
        <begin position="533"/>
        <end position="560"/>
    </location>
</feature>
<feature type="domain" description="C2H2-type" evidence="9">
    <location>
        <begin position="834"/>
        <end position="861"/>
    </location>
</feature>
<evidence type="ECO:0000256" key="4">
    <source>
        <dbReference type="ARBA" id="ARBA00022771"/>
    </source>
</evidence>
<dbReference type="GO" id="GO:0001228">
    <property type="term" value="F:DNA-binding transcription activator activity, RNA polymerase II-specific"/>
    <property type="evidence" value="ECO:0007669"/>
    <property type="project" value="TreeGrafter"/>
</dbReference>
<organism evidence="10 11">
    <name type="scientific">Chironomus riparius</name>
    <dbReference type="NCBI Taxonomy" id="315576"/>
    <lineage>
        <taxon>Eukaryota</taxon>
        <taxon>Metazoa</taxon>
        <taxon>Ecdysozoa</taxon>
        <taxon>Arthropoda</taxon>
        <taxon>Hexapoda</taxon>
        <taxon>Insecta</taxon>
        <taxon>Pterygota</taxon>
        <taxon>Neoptera</taxon>
        <taxon>Endopterygota</taxon>
        <taxon>Diptera</taxon>
        <taxon>Nematocera</taxon>
        <taxon>Chironomoidea</taxon>
        <taxon>Chironomidae</taxon>
        <taxon>Chironominae</taxon>
        <taxon>Chironomus</taxon>
    </lineage>
</organism>
<comment type="subcellular location">
    <subcellularLocation>
        <location evidence="1">Nucleus</location>
    </subcellularLocation>
</comment>
<evidence type="ECO:0000256" key="2">
    <source>
        <dbReference type="ARBA" id="ARBA00022723"/>
    </source>
</evidence>
<dbReference type="PROSITE" id="PS00028">
    <property type="entry name" value="ZINC_FINGER_C2H2_1"/>
    <property type="match status" value="11"/>
</dbReference>
<keyword evidence="5" id="KW-0862">Zinc</keyword>
<keyword evidence="6" id="KW-0539">Nucleus</keyword>
<feature type="domain" description="C2H2-type" evidence="9">
    <location>
        <begin position="578"/>
        <end position="609"/>
    </location>
</feature>
<feature type="domain" description="C2H2-type" evidence="9">
    <location>
        <begin position="927"/>
        <end position="955"/>
    </location>
</feature>
<feature type="domain" description="C2H2-type" evidence="9">
    <location>
        <begin position="752"/>
        <end position="780"/>
    </location>
</feature>
<dbReference type="GO" id="GO:0008270">
    <property type="term" value="F:zinc ion binding"/>
    <property type="evidence" value="ECO:0007669"/>
    <property type="project" value="UniProtKB-KW"/>
</dbReference>
<feature type="region of interest" description="Disordered" evidence="8">
    <location>
        <begin position="61"/>
        <end position="138"/>
    </location>
</feature>
<feature type="region of interest" description="Disordered" evidence="8">
    <location>
        <begin position="177"/>
        <end position="445"/>
    </location>
</feature>
<accession>A0A9N9WYX4</accession>
<evidence type="ECO:0000256" key="7">
    <source>
        <dbReference type="PROSITE-ProRule" id="PRU00042"/>
    </source>
</evidence>
<evidence type="ECO:0000256" key="6">
    <source>
        <dbReference type="ARBA" id="ARBA00023242"/>
    </source>
</evidence>
<evidence type="ECO:0000256" key="5">
    <source>
        <dbReference type="ARBA" id="ARBA00022833"/>
    </source>
</evidence>
<evidence type="ECO:0000313" key="11">
    <source>
        <dbReference type="Proteomes" id="UP001153620"/>
    </source>
</evidence>
<dbReference type="Pfam" id="PF13894">
    <property type="entry name" value="zf-C2H2_4"/>
    <property type="match status" value="1"/>
</dbReference>
<reference evidence="10" key="1">
    <citation type="submission" date="2022-01" db="EMBL/GenBank/DDBJ databases">
        <authorList>
            <person name="King R."/>
        </authorList>
    </citation>
    <scope>NUCLEOTIDE SEQUENCE</scope>
</reference>
<dbReference type="GO" id="GO:0000978">
    <property type="term" value="F:RNA polymerase II cis-regulatory region sequence-specific DNA binding"/>
    <property type="evidence" value="ECO:0007669"/>
    <property type="project" value="TreeGrafter"/>
</dbReference>
<name>A0A9N9WYX4_9DIPT</name>
<dbReference type="InterPro" id="IPR013087">
    <property type="entry name" value="Znf_C2H2_type"/>
</dbReference>
<feature type="compositionally biased region" description="Basic and acidic residues" evidence="8">
    <location>
        <begin position="103"/>
        <end position="127"/>
    </location>
</feature>
<feature type="compositionally biased region" description="Basic and acidic residues" evidence="8">
    <location>
        <begin position="338"/>
        <end position="361"/>
    </location>
</feature>
<dbReference type="PANTHER" id="PTHR24376">
    <property type="entry name" value="ZINC FINGER PROTEIN"/>
    <property type="match status" value="1"/>
</dbReference>
<feature type="compositionally biased region" description="Polar residues" evidence="8">
    <location>
        <begin position="372"/>
        <end position="384"/>
    </location>
</feature>
<feature type="domain" description="C2H2-type" evidence="9">
    <location>
        <begin position="808"/>
        <end position="835"/>
    </location>
</feature>
<feature type="compositionally biased region" description="Polar residues" evidence="8">
    <location>
        <begin position="263"/>
        <end position="291"/>
    </location>
</feature>
<dbReference type="EMBL" id="OU895880">
    <property type="protein sequence ID" value="CAG9811167.1"/>
    <property type="molecule type" value="Genomic_DNA"/>
</dbReference>
<dbReference type="PROSITE" id="PS50157">
    <property type="entry name" value="ZINC_FINGER_C2H2_2"/>
    <property type="match status" value="12"/>
</dbReference>
<feature type="compositionally biased region" description="Low complexity" evidence="8">
    <location>
        <begin position="305"/>
        <end position="316"/>
    </location>
</feature>
<keyword evidence="2" id="KW-0479">Metal-binding</keyword>
<dbReference type="PANTHER" id="PTHR24376:SF216">
    <property type="entry name" value="ZINC FINGER PROTEIN 420-LIKE"/>
    <property type="match status" value="1"/>
</dbReference>
<dbReference type="SUPFAM" id="SSF57667">
    <property type="entry name" value="beta-beta-alpha zinc fingers"/>
    <property type="match status" value="8"/>
</dbReference>
<evidence type="ECO:0000256" key="1">
    <source>
        <dbReference type="ARBA" id="ARBA00004123"/>
    </source>
</evidence>
<feature type="compositionally biased region" description="Acidic residues" evidence="8">
    <location>
        <begin position="62"/>
        <end position="85"/>
    </location>
</feature>
<dbReference type="Proteomes" id="UP001153620">
    <property type="component" value="Chromosome 4"/>
</dbReference>
<sequence>MPKRRRTASPQTQNHLPDHIKIKIEKDCEEEESLVIQNFQLASSFDEANKIKKEVEISYELAVEDNEERIQQDIEDGPTSDDEIESSSGKTEDSNQRTTAKMTESEVQVKLEPDDYSDSREQQHEQQTESCQDKSSNSEAIKEEFMIIKEEIEDFGVDFVKIEVKITKVDMAIAEPYAKKFKLDQAKATSRKSTSGRKTVSKVSEEASKSNNSLKKDEKGSKKTKSSVKSASKFNKIGVIEDNLSRNESEDSNDSDQFHNDEISATNHDSDSNSSQPVHKSKKSMNVSTNLKKIDPKKDKKGSKPTKSSKPAKSLPQSTSKSRKIDNSDSNSTTSIKNSDKTECKNSKVDNNQQKDGKYFKIFDQCKPQGQKDANSTSDTQNLEGKTKKSNKTSESTSTRTKPNKSTRESRSSLSKASKSENHSTKVDPKHSKNSNTSIDNNEDNSNELYSRLSIEDTKDPRLAALFTKISVKKEQGTELTSKSSQNADIKKLHEMHLDALGLGTDMPNTSSADVNFPSTSKNVSNSTPKKEFQCKLCPKSFDKRLSLINHQAAHTSYDYPCLKCGLKFKTSRAFKNHECPICQYCGKKFKNKPKLIRHVTYVHSEKSNLELFTCDICGKALKYKVSIYRHMTEHLEVTKNLRFKCEICNKSFMKRMGLQNHQILHVFATLSCDKCGMKFKKQKPYDQHKCLTCTHCPKNFSSKTKLNDHIRNMHTDLSELSLFICDFCGKSFKYRPSIVRHVLDHRKEAKYKCEVCGKKWKSDIALRDHIRMCHAAELITCKICLKQMKPQCIYQHMRYVHSEVRDFKCKICDAAFKTKEKLKRHLDTHNRKFNCDQCDRKFSSQYELTEHLKWHEDPEIFKCSICKKSFSTRTSLTTHSKLHKGIVRDLKCPHCPFITHRKESIKYHLTTHEKRDKKLEMKKNWLKCEKCGALLKNKASLWGHHRKVHPTERFTCDFCGIVVKTKHSLKHHIDNKHAGN</sequence>
<dbReference type="GO" id="GO:0005634">
    <property type="term" value="C:nucleus"/>
    <property type="evidence" value="ECO:0007669"/>
    <property type="project" value="UniProtKB-SubCell"/>
</dbReference>
<dbReference type="Pfam" id="PF00096">
    <property type="entry name" value="zf-C2H2"/>
    <property type="match status" value="4"/>
</dbReference>
<feature type="compositionally biased region" description="Polar residues" evidence="8">
    <location>
        <begin position="128"/>
        <end position="138"/>
    </location>
</feature>
<evidence type="ECO:0000256" key="8">
    <source>
        <dbReference type="SAM" id="MobiDB-lite"/>
    </source>
</evidence>
<protein>
    <recommendedName>
        <fullName evidence="9">C2H2-type domain-containing protein</fullName>
    </recommendedName>
</protein>
<feature type="region of interest" description="Disordered" evidence="8">
    <location>
        <begin position="1"/>
        <end position="20"/>
    </location>
</feature>
<dbReference type="AlphaFoldDB" id="A0A9N9WYX4"/>
<evidence type="ECO:0000256" key="3">
    <source>
        <dbReference type="ARBA" id="ARBA00022737"/>
    </source>
</evidence>
<dbReference type="InterPro" id="IPR036236">
    <property type="entry name" value="Znf_C2H2_sf"/>
</dbReference>
<dbReference type="OrthoDB" id="7752219at2759"/>